<accession>A0A930VL49</accession>
<name>A0A930VL49_9ACTN</name>
<reference evidence="1" key="1">
    <citation type="submission" date="2020-11" db="EMBL/GenBank/DDBJ databases">
        <title>Nocardioides cynanchi sp. nov., isolated from soil of rhizosphere of Cynanchum wilfordii.</title>
        <authorList>
            <person name="Lee J.-S."/>
            <person name="Suh M.K."/>
            <person name="Kim J.-S."/>
        </authorList>
    </citation>
    <scope>NUCLEOTIDE SEQUENCE</scope>
    <source>
        <strain evidence="1">KCTC 19276</strain>
    </source>
</reference>
<evidence type="ECO:0000313" key="2">
    <source>
        <dbReference type="Proteomes" id="UP000660668"/>
    </source>
</evidence>
<comment type="caution">
    <text evidence="1">The sequence shown here is derived from an EMBL/GenBank/DDBJ whole genome shotgun (WGS) entry which is preliminary data.</text>
</comment>
<dbReference type="AlphaFoldDB" id="A0A930VL49"/>
<dbReference type="EMBL" id="JADKPO010000002">
    <property type="protein sequence ID" value="MBF4766626.1"/>
    <property type="molecule type" value="Genomic_DNA"/>
</dbReference>
<sequence>MVLDADRLHQAFGDLVGIEEVLPIEPGRYLTFEYIGPNDFFNEAPRGERIRGAHCTSVDAAFKHRAADGATELVLLEWKYTESYRRRAPAPESDAVRQSRYGPAVADPAGPIRGEVLPFDLLLDEPIYQLVRQQLLAHALEQTGAEGADRVRVLHVLPAENDAYQSSLHRVEHRALGSTVEQVWQQLLRRPERFMTVDSSLFLDPTITSREYVLRYADDLIYDQRSLLEAFGISDALGLEGALDFHGTVVLYDELVDLQIGTEGTGLEYPFRPVELQDLANELAEGDG</sequence>
<gene>
    <name evidence="1" type="ORF">ISU10_02450</name>
</gene>
<dbReference type="Proteomes" id="UP000660668">
    <property type="component" value="Unassembled WGS sequence"/>
</dbReference>
<keyword evidence="2" id="KW-1185">Reference proteome</keyword>
<evidence type="ECO:0000313" key="1">
    <source>
        <dbReference type="EMBL" id="MBF4766626.1"/>
    </source>
</evidence>
<proteinExistence type="predicted"/>
<dbReference type="InterPro" id="IPR054333">
    <property type="entry name" value="REase-ARP-assoc"/>
</dbReference>
<protein>
    <submittedName>
        <fullName evidence="1">Uncharacterized protein</fullName>
    </submittedName>
</protein>
<dbReference type="Pfam" id="PF22558">
    <property type="entry name" value="REase-ARP"/>
    <property type="match status" value="1"/>
</dbReference>
<organism evidence="1 2">
    <name type="scientific">Nocardioides agariphilus</name>
    <dbReference type="NCBI Taxonomy" id="433664"/>
    <lineage>
        <taxon>Bacteria</taxon>
        <taxon>Bacillati</taxon>
        <taxon>Actinomycetota</taxon>
        <taxon>Actinomycetes</taxon>
        <taxon>Propionibacteriales</taxon>
        <taxon>Nocardioidaceae</taxon>
        <taxon>Nocardioides</taxon>
    </lineage>
</organism>